<dbReference type="RefSeq" id="WP_097905174.1">
    <property type="nucleotide sequence ID" value="NZ_NVLK01000043.1"/>
</dbReference>
<dbReference type="EMBL" id="NVLK01000043">
    <property type="protein sequence ID" value="PEC20448.1"/>
    <property type="molecule type" value="Genomic_DNA"/>
</dbReference>
<evidence type="ECO:0000313" key="3">
    <source>
        <dbReference type="EMBL" id="PEC20448.1"/>
    </source>
</evidence>
<sequence>MEQYLKDFKLHNKVPSEIIEKYKHLVPNEIINFWSNYGFGTFMQGYFKSVNPEEFKEILEESSQRYKDSIVLFATGMGDLVIWADGHVRLLNYRYGIIQTIMFTFKFFFQNIADLEFRDEDLSWQPYPEVLKQYNELEYDECFGYTPLLGLGGAEKVENLKKVKLKEHILIITAFMGPVEVQDSF</sequence>
<name>A0A2A7HU14_BACCE</name>
<organism evidence="3 4">
    <name type="scientific">Bacillus cereus</name>
    <dbReference type="NCBI Taxonomy" id="1396"/>
    <lineage>
        <taxon>Bacteria</taxon>
        <taxon>Bacillati</taxon>
        <taxon>Bacillota</taxon>
        <taxon>Bacilli</taxon>
        <taxon>Bacillales</taxon>
        <taxon>Bacillaceae</taxon>
        <taxon>Bacillus</taxon>
        <taxon>Bacillus cereus group</taxon>
    </lineage>
</organism>
<feature type="domain" description="GAD-related" evidence="1">
    <location>
        <begin position="7"/>
        <end position="87"/>
    </location>
</feature>
<dbReference type="Proteomes" id="UP000220006">
    <property type="component" value="Unassembled WGS sequence"/>
</dbReference>
<evidence type="ECO:0000259" key="2">
    <source>
        <dbReference type="Pfam" id="PF08906"/>
    </source>
</evidence>
<dbReference type="AlphaFoldDB" id="A0A2A7HU14"/>
<accession>A0A2A7HU14</accession>
<protein>
    <recommendedName>
        <fullName evidence="5">DUF1851 domain-containing protein</fullName>
    </recommendedName>
</protein>
<evidence type="ECO:0000313" key="4">
    <source>
        <dbReference type="Proteomes" id="UP000220006"/>
    </source>
</evidence>
<reference evidence="3 4" key="1">
    <citation type="submission" date="2017-09" db="EMBL/GenBank/DDBJ databases">
        <title>Large-scale bioinformatics analysis of Bacillus genomes uncovers conserved roles of natural products in bacterial physiology.</title>
        <authorList>
            <consortium name="Agbiome Team Llc"/>
            <person name="Bleich R.M."/>
            <person name="Grubbs K.J."/>
            <person name="Santa Maria K.C."/>
            <person name="Allen S.E."/>
            <person name="Farag S."/>
            <person name="Shank E.A."/>
            <person name="Bowers A."/>
        </authorList>
    </citation>
    <scope>NUCLEOTIDE SEQUENCE [LARGE SCALE GENOMIC DNA]</scope>
    <source>
        <strain evidence="3 4">AFS096845</strain>
    </source>
</reference>
<proteinExistence type="predicted"/>
<feature type="domain" description="T6SS immunity protein Tdi1 C-terminal" evidence="2">
    <location>
        <begin position="104"/>
        <end position="174"/>
    </location>
</feature>
<evidence type="ECO:0008006" key="5">
    <source>
        <dbReference type="Google" id="ProtNLM"/>
    </source>
</evidence>
<dbReference type="InterPro" id="IPR014983">
    <property type="entry name" value="GAD-rel"/>
</dbReference>
<gene>
    <name evidence="3" type="ORF">COM96_19655</name>
</gene>
<dbReference type="Pfam" id="PF08906">
    <property type="entry name" value="T6SS_Tdi1_C"/>
    <property type="match status" value="1"/>
</dbReference>
<comment type="caution">
    <text evidence="3">The sequence shown here is derived from an EMBL/GenBank/DDBJ whole genome shotgun (WGS) entry which is preliminary data.</text>
</comment>
<dbReference type="Pfam" id="PF08887">
    <property type="entry name" value="GAD-like"/>
    <property type="match status" value="1"/>
</dbReference>
<evidence type="ECO:0000259" key="1">
    <source>
        <dbReference type="Pfam" id="PF08887"/>
    </source>
</evidence>
<dbReference type="InterPro" id="IPR015002">
    <property type="entry name" value="T6SS_Tdi1_C"/>
</dbReference>